<accession>A0AAJ2BA13</accession>
<protein>
    <submittedName>
        <fullName evidence="1">Uncharacterized protein</fullName>
    </submittedName>
</protein>
<dbReference type="RefSeq" id="WP_309771601.1">
    <property type="nucleotide sequence ID" value="NZ_JAVIZC010000003.1"/>
</dbReference>
<dbReference type="Proteomes" id="UP001255601">
    <property type="component" value="Unassembled WGS sequence"/>
</dbReference>
<comment type="caution">
    <text evidence="1">The sequence shown here is derived from an EMBL/GenBank/DDBJ whole genome shotgun (WGS) entry which is preliminary data.</text>
</comment>
<organism evidence="1 2">
    <name type="scientific">Agrobacterium larrymoorei</name>
    <dbReference type="NCBI Taxonomy" id="160699"/>
    <lineage>
        <taxon>Bacteria</taxon>
        <taxon>Pseudomonadati</taxon>
        <taxon>Pseudomonadota</taxon>
        <taxon>Alphaproteobacteria</taxon>
        <taxon>Hyphomicrobiales</taxon>
        <taxon>Rhizobiaceae</taxon>
        <taxon>Rhizobium/Agrobacterium group</taxon>
        <taxon>Agrobacterium</taxon>
    </lineage>
</organism>
<proteinExistence type="predicted"/>
<name>A0AAJ2BA13_9HYPH</name>
<gene>
    <name evidence="1" type="ORF">QE369_003290</name>
</gene>
<dbReference type="AlphaFoldDB" id="A0AAJ2BA13"/>
<evidence type="ECO:0000313" key="1">
    <source>
        <dbReference type="EMBL" id="MDR6103093.1"/>
    </source>
</evidence>
<dbReference type="EMBL" id="JAVIZC010000003">
    <property type="protein sequence ID" value="MDR6103093.1"/>
    <property type="molecule type" value="Genomic_DNA"/>
</dbReference>
<sequence length="101" mass="10880">MLEGFASGHGGLSRALRGQARACFLDAALYRQPLVFVMAADAIGGTSKAWCDVSDSLLTLAFFVYRKTAAQFCATGFRMRAETLASMALCLAIIAVERPRQ</sequence>
<reference evidence="1" key="1">
    <citation type="submission" date="2023-08" db="EMBL/GenBank/DDBJ databases">
        <title>Functional and genomic diversity of the sorghum phyllosphere microbiome.</title>
        <authorList>
            <person name="Shade A."/>
        </authorList>
    </citation>
    <scope>NUCLEOTIDE SEQUENCE</scope>
    <source>
        <strain evidence="1">SORGH_AS_0974</strain>
    </source>
</reference>
<evidence type="ECO:0000313" key="2">
    <source>
        <dbReference type="Proteomes" id="UP001255601"/>
    </source>
</evidence>